<dbReference type="GO" id="GO:0004177">
    <property type="term" value="F:aminopeptidase activity"/>
    <property type="evidence" value="ECO:0007669"/>
    <property type="project" value="UniProtKB-KW"/>
</dbReference>
<protein>
    <submittedName>
        <fullName evidence="7">Isoaspartyl aminopeptidase @ Asp-X dipeptidase</fullName>
        <ecNumber evidence="7">3.4.19.5</ecNumber>
    </submittedName>
</protein>
<dbReference type="Pfam" id="PF01112">
    <property type="entry name" value="Asparaginase_2"/>
    <property type="match status" value="1"/>
</dbReference>
<evidence type="ECO:0000256" key="1">
    <source>
        <dbReference type="ARBA" id="ARBA00022670"/>
    </source>
</evidence>
<evidence type="ECO:0000256" key="5">
    <source>
        <dbReference type="PIRSR" id="PIRSR600246-2"/>
    </source>
</evidence>
<dbReference type="EC" id="3.4.19.5" evidence="7"/>
<dbReference type="InterPro" id="IPR029055">
    <property type="entry name" value="Ntn_hydrolases_N"/>
</dbReference>
<keyword evidence="8" id="KW-1185">Reference proteome</keyword>
<dbReference type="RefSeq" id="WP_256762633.1">
    <property type="nucleotide sequence ID" value="NZ_FUKQ01000011.1"/>
</dbReference>
<dbReference type="STRING" id="1255658.FM114_03320"/>
<feature type="site" description="Cleavage; by autolysis" evidence="6">
    <location>
        <begin position="15"/>
        <end position="16"/>
    </location>
</feature>
<feature type="active site" description="Nucleophile" evidence="4">
    <location>
        <position position="16"/>
    </location>
</feature>
<dbReference type="SUPFAM" id="SSF56235">
    <property type="entry name" value="N-terminal nucleophile aminohydrolases (Ntn hydrolases)"/>
    <property type="match status" value="1"/>
</dbReference>
<dbReference type="GO" id="GO:0006508">
    <property type="term" value="P:proteolysis"/>
    <property type="evidence" value="ECO:0007669"/>
    <property type="project" value="UniProtKB-KW"/>
</dbReference>
<evidence type="ECO:0000256" key="6">
    <source>
        <dbReference type="PIRSR" id="PIRSR600246-3"/>
    </source>
</evidence>
<sequence length="146" mass="15022">MERILATEEAPLKHGTVGCVAVDAMGRLAAATSTGGISKQLQGRVGDSPIIGAGTWAKDGVVAISCTGDGEAFIQGAVAHDVFARMAYGGQDVASAATDTFAAECDRRGSTDGLIAVTGNRQVFLCHNSAMMFAAFTEGHDVDTWI</sequence>
<dbReference type="FunFam" id="3.60.20.30:FF:000001">
    <property type="entry name" value="Isoaspartyl peptidase/L-asparaginase"/>
    <property type="match status" value="1"/>
</dbReference>
<evidence type="ECO:0000313" key="7">
    <source>
        <dbReference type="EMBL" id="SJN22405.1"/>
    </source>
</evidence>
<name>A0A1R4IS58_9ACTN</name>
<gene>
    <name evidence="7" type="ORF">FM114_03320</name>
</gene>
<organism evidence="7 8">
    <name type="scientific">Luteococcus japonicus LSP_Lj1</name>
    <dbReference type="NCBI Taxonomy" id="1255658"/>
    <lineage>
        <taxon>Bacteria</taxon>
        <taxon>Bacillati</taxon>
        <taxon>Actinomycetota</taxon>
        <taxon>Actinomycetes</taxon>
        <taxon>Propionibacteriales</taxon>
        <taxon>Propionibacteriaceae</taxon>
        <taxon>Luteococcus</taxon>
    </lineage>
</organism>
<keyword evidence="7" id="KW-0031">Aminopeptidase</keyword>
<feature type="binding site" evidence="5">
    <location>
        <begin position="44"/>
        <end position="47"/>
    </location>
    <ligand>
        <name>substrate</name>
    </ligand>
</feature>
<dbReference type="EMBL" id="FUKQ01000011">
    <property type="protein sequence ID" value="SJN22405.1"/>
    <property type="molecule type" value="Genomic_DNA"/>
</dbReference>
<dbReference type="Gene3D" id="3.60.20.30">
    <property type="entry name" value="(Glycosyl)asparaginase"/>
    <property type="match status" value="1"/>
</dbReference>
<dbReference type="GO" id="GO:0016811">
    <property type="term" value="F:hydrolase activity, acting on carbon-nitrogen (but not peptide) bonds, in linear amides"/>
    <property type="evidence" value="ECO:0007669"/>
    <property type="project" value="UniProtKB-ARBA"/>
</dbReference>
<keyword evidence="1" id="KW-0645">Protease</keyword>
<keyword evidence="3" id="KW-0068">Autocatalytic cleavage</keyword>
<dbReference type="GO" id="GO:0008798">
    <property type="term" value="F:beta-aspartyl-peptidase activity"/>
    <property type="evidence" value="ECO:0007669"/>
    <property type="project" value="UniProtKB-EC"/>
</dbReference>
<dbReference type="PANTHER" id="PTHR10188:SF6">
    <property type="entry name" value="N(4)-(BETA-N-ACETYLGLUCOSAMINYL)-L-ASPARAGINASE"/>
    <property type="match status" value="1"/>
</dbReference>
<proteinExistence type="predicted"/>
<dbReference type="AlphaFoldDB" id="A0A1R4IS58"/>
<evidence type="ECO:0000256" key="4">
    <source>
        <dbReference type="PIRSR" id="PIRSR600246-1"/>
    </source>
</evidence>
<evidence type="ECO:0000256" key="3">
    <source>
        <dbReference type="ARBA" id="ARBA00022813"/>
    </source>
</evidence>
<dbReference type="InterPro" id="IPR000246">
    <property type="entry name" value="Peptidase_T2"/>
</dbReference>
<feature type="binding site" evidence="5">
    <location>
        <begin position="67"/>
        <end position="70"/>
    </location>
    <ligand>
        <name>substrate</name>
    </ligand>
</feature>
<reference evidence="7 8" key="1">
    <citation type="submission" date="2017-02" db="EMBL/GenBank/DDBJ databases">
        <authorList>
            <person name="Peterson S.W."/>
        </authorList>
    </citation>
    <scope>NUCLEOTIDE SEQUENCE [LARGE SCALE GENOMIC DNA]</scope>
    <source>
        <strain evidence="7 8">LSP_Lj1</strain>
    </source>
</reference>
<accession>A0A1R4IS58</accession>
<evidence type="ECO:0000256" key="2">
    <source>
        <dbReference type="ARBA" id="ARBA00022801"/>
    </source>
</evidence>
<keyword evidence="2 7" id="KW-0378">Hydrolase</keyword>
<dbReference type="PANTHER" id="PTHR10188">
    <property type="entry name" value="L-ASPARAGINASE"/>
    <property type="match status" value="1"/>
</dbReference>
<dbReference type="Proteomes" id="UP000188342">
    <property type="component" value="Unassembled WGS sequence"/>
</dbReference>
<evidence type="ECO:0000313" key="8">
    <source>
        <dbReference type="Proteomes" id="UP000188342"/>
    </source>
</evidence>